<reference evidence="7 8" key="1">
    <citation type="submission" date="2019-03" db="EMBL/GenBank/DDBJ databases">
        <title>Single cell metagenomics reveals metabolic interactions within the superorganism composed of flagellate Streblomastix strix and complex community of Bacteroidetes bacteria on its surface.</title>
        <authorList>
            <person name="Treitli S.C."/>
            <person name="Kolisko M."/>
            <person name="Husnik F."/>
            <person name="Keeling P."/>
            <person name="Hampl V."/>
        </authorList>
    </citation>
    <scope>NUCLEOTIDE SEQUENCE [LARGE SCALE GENOMIC DNA]</scope>
    <source>
        <strain evidence="7">ST1C</strain>
    </source>
</reference>
<evidence type="ECO:0000313" key="8">
    <source>
        <dbReference type="Proteomes" id="UP000324800"/>
    </source>
</evidence>
<feature type="domain" description="Protein kinase" evidence="6">
    <location>
        <begin position="1"/>
        <end position="193"/>
    </location>
</feature>
<evidence type="ECO:0000259" key="6">
    <source>
        <dbReference type="PROSITE" id="PS50011"/>
    </source>
</evidence>
<evidence type="ECO:0000256" key="1">
    <source>
        <dbReference type="ARBA" id="ARBA00022679"/>
    </source>
</evidence>
<dbReference type="GO" id="GO:0004674">
    <property type="term" value="F:protein serine/threonine kinase activity"/>
    <property type="evidence" value="ECO:0007669"/>
    <property type="project" value="UniProtKB-KW"/>
</dbReference>
<dbReference type="GO" id="GO:0005776">
    <property type="term" value="C:autophagosome"/>
    <property type="evidence" value="ECO:0007669"/>
    <property type="project" value="TreeGrafter"/>
</dbReference>
<dbReference type="GO" id="GO:0005829">
    <property type="term" value="C:cytosol"/>
    <property type="evidence" value="ECO:0007669"/>
    <property type="project" value="TreeGrafter"/>
</dbReference>
<dbReference type="InterPro" id="IPR000719">
    <property type="entry name" value="Prot_kinase_dom"/>
</dbReference>
<dbReference type="GO" id="GO:0016020">
    <property type="term" value="C:membrane"/>
    <property type="evidence" value="ECO:0007669"/>
    <property type="project" value="TreeGrafter"/>
</dbReference>
<evidence type="ECO:0000313" key="7">
    <source>
        <dbReference type="EMBL" id="KAA6388199.1"/>
    </source>
</evidence>
<keyword evidence="3 7" id="KW-0418">Kinase</keyword>
<dbReference type="InterPro" id="IPR011009">
    <property type="entry name" value="Kinase-like_dom_sf"/>
</dbReference>
<dbReference type="Gene3D" id="1.10.510.10">
    <property type="entry name" value="Transferase(Phosphotransferase) domain 1"/>
    <property type="match status" value="1"/>
</dbReference>
<sequence>RGWEYTAQITRALDHLHSHNVMHRDLKPANILVNQDGTIRLGDFGLSRELNDDYYLTIAGTKVYMAPEVHLLKRMDKSSDIFSLGVIIFQLITGHHPYEADSEEAMIDKIKKNQDPSHRPTTKMILSNDTVLMSFRLFGGLQQSKQEKIDSLNERNLLQEELNRIQTELIRERTEKDQEKRRADLAVSEKELLQVELDRERQERDQEKRRADTEHAEVIRLTAEVLRLNQSLLQAITVNLQVPSGMNGHKDANRFTHDSTNACCTISTDPIISEGIVYYESEFEKHDGGLWSFGIGIADSSVVFKPNYGPGVDGNGGKTVSYYSDGHLWHINQGPPNQRFYCGQRIGAEVNMLCRPRRLTFFVDDVEQKYYIINIPEAIRFWSFIYAPYSSFTVTRFERRSSSSAHGVTGSIGLEWGKEWPKDECRTQ</sequence>
<comment type="caution">
    <text evidence="7">The sequence shown here is derived from an EMBL/GenBank/DDBJ whole genome shotgun (WGS) entry which is preliminary data.</text>
</comment>
<keyword evidence="5" id="KW-0175">Coiled coil</keyword>
<dbReference type="PANTHER" id="PTHR24348">
    <property type="entry name" value="SERINE/THREONINE-PROTEIN KINASE UNC-51-RELATED"/>
    <property type="match status" value="1"/>
</dbReference>
<dbReference type="SMART" id="SM00220">
    <property type="entry name" value="S_TKc"/>
    <property type="match status" value="1"/>
</dbReference>
<feature type="non-terminal residue" evidence="7">
    <location>
        <position position="1"/>
    </location>
</feature>
<proteinExistence type="predicted"/>
<evidence type="ECO:0000256" key="3">
    <source>
        <dbReference type="ARBA" id="ARBA00022777"/>
    </source>
</evidence>
<dbReference type="GO" id="GO:0000407">
    <property type="term" value="C:phagophore assembly site"/>
    <property type="evidence" value="ECO:0007669"/>
    <property type="project" value="TreeGrafter"/>
</dbReference>
<dbReference type="GO" id="GO:0000045">
    <property type="term" value="P:autophagosome assembly"/>
    <property type="evidence" value="ECO:0007669"/>
    <property type="project" value="TreeGrafter"/>
</dbReference>
<evidence type="ECO:0000256" key="5">
    <source>
        <dbReference type="SAM" id="Coils"/>
    </source>
</evidence>
<dbReference type="PROSITE" id="PS00108">
    <property type="entry name" value="PROTEIN_KINASE_ST"/>
    <property type="match status" value="1"/>
</dbReference>
<dbReference type="PANTHER" id="PTHR24348:SF22">
    <property type="entry name" value="NON-SPECIFIC SERINE_THREONINE PROTEIN KINASE"/>
    <property type="match status" value="1"/>
</dbReference>
<keyword evidence="1" id="KW-0808">Transferase</keyword>
<dbReference type="EMBL" id="SNRW01004077">
    <property type="protein sequence ID" value="KAA6388199.1"/>
    <property type="molecule type" value="Genomic_DNA"/>
</dbReference>
<dbReference type="Gene3D" id="2.60.120.920">
    <property type="match status" value="1"/>
</dbReference>
<dbReference type="CDD" id="cd14014">
    <property type="entry name" value="STKc_PknB_like"/>
    <property type="match status" value="1"/>
</dbReference>
<keyword evidence="7" id="KW-0723">Serine/threonine-protein kinase</keyword>
<evidence type="ECO:0000256" key="2">
    <source>
        <dbReference type="ARBA" id="ARBA00022741"/>
    </source>
</evidence>
<organism evidence="7 8">
    <name type="scientific">Streblomastix strix</name>
    <dbReference type="NCBI Taxonomy" id="222440"/>
    <lineage>
        <taxon>Eukaryota</taxon>
        <taxon>Metamonada</taxon>
        <taxon>Preaxostyla</taxon>
        <taxon>Oxymonadida</taxon>
        <taxon>Streblomastigidae</taxon>
        <taxon>Streblomastix</taxon>
    </lineage>
</organism>
<dbReference type="InterPro" id="IPR013320">
    <property type="entry name" value="ConA-like_dom_sf"/>
</dbReference>
<dbReference type="SUPFAM" id="SSF49899">
    <property type="entry name" value="Concanavalin A-like lectins/glucanases"/>
    <property type="match status" value="1"/>
</dbReference>
<dbReference type="GO" id="GO:0010506">
    <property type="term" value="P:regulation of autophagy"/>
    <property type="evidence" value="ECO:0007669"/>
    <property type="project" value="InterPro"/>
</dbReference>
<dbReference type="InterPro" id="IPR043136">
    <property type="entry name" value="B30.2/SPRY_sf"/>
</dbReference>
<evidence type="ECO:0000256" key="4">
    <source>
        <dbReference type="ARBA" id="ARBA00022840"/>
    </source>
</evidence>
<protein>
    <submittedName>
        <fullName evidence="7">Putative serine/threonine protein kinase</fullName>
    </submittedName>
</protein>
<accession>A0A5J4W111</accession>
<dbReference type="InterPro" id="IPR008271">
    <property type="entry name" value="Ser/Thr_kinase_AS"/>
</dbReference>
<dbReference type="PROSITE" id="PS50011">
    <property type="entry name" value="PROTEIN_KINASE_DOM"/>
    <property type="match status" value="1"/>
</dbReference>
<keyword evidence="2" id="KW-0547">Nucleotide-binding</keyword>
<dbReference type="Pfam" id="PF00069">
    <property type="entry name" value="Pkinase"/>
    <property type="match status" value="1"/>
</dbReference>
<dbReference type="SUPFAM" id="SSF56112">
    <property type="entry name" value="Protein kinase-like (PK-like)"/>
    <property type="match status" value="1"/>
</dbReference>
<keyword evidence="4" id="KW-0067">ATP-binding</keyword>
<name>A0A5J4W111_9EUKA</name>
<dbReference type="GO" id="GO:0005524">
    <property type="term" value="F:ATP binding"/>
    <property type="evidence" value="ECO:0007669"/>
    <property type="project" value="UniProtKB-KW"/>
</dbReference>
<feature type="coiled-coil region" evidence="5">
    <location>
        <begin position="141"/>
        <end position="217"/>
    </location>
</feature>
<dbReference type="Proteomes" id="UP000324800">
    <property type="component" value="Unassembled WGS sequence"/>
</dbReference>
<dbReference type="InterPro" id="IPR045269">
    <property type="entry name" value="Atg1-like"/>
</dbReference>
<gene>
    <name evidence="7" type="ORF">EZS28_016271</name>
</gene>
<dbReference type="AlphaFoldDB" id="A0A5J4W111"/>